<protein>
    <recommendedName>
        <fullName evidence="11">ABC3 transporter permease protein domain-containing protein</fullName>
    </recommendedName>
</protein>
<feature type="domain" description="MacB-like periplasmic core" evidence="9">
    <location>
        <begin position="28"/>
        <end position="231"/>
    </location>
</feature>
<evidence type="ECO:0000256" key="1">
    <source>
        <dbReference type="ARBA" id="ARBA00004651"/>
    </source>
</evidence>
<evidence type="ECO:0000256" key="5">
    <source>
        <dbReference type="ARBA" id="ARBA00022989"/>
    </source>
</evidence>
<dbReference type="Pfam" id="PF02687">
    <property type="entry name" value="FtsX"/>
    <property type="match status" value="1"/>
</dbReference>
<feature type="transmembrane region" description="Helical" evidence="7">
    <location>
        <begin position="259"/>
        <end position="287"/>
    </location>
</feature>
<evidence type="ECO:0000256" key="7">
    <source>
        <dbReference type="SAM" id="Phobius"/>
    </source>
</evidence>
<dbReference type="InterPro" id="IPR025857">
    <property type="entry name" value="MacB_PCD"/>
</dbReference>
<feature type="transmembrane region" description="Helical" evidence="7">
    <location>
        <begin position="20"/>
        <end position="39"/>
    </location>
</feature>
<dbReference type="AlphaFoldDB" id="A0A3B0YSH6"/>
<evidence type="ECO:0008006" key="11">
    <source>
        <dbReference type="Google" id="ProtNLM"/>
    </source>
</evidence>
<sequence length="383" mass="41922">MFKGAEMFKLIYRQLVHEPFRTFLTGGAIASALAVILLLEGFQSGLLIQLKNVVLDRGADLIVTQAGVSNFTASRSLLPQMSRQQIEAVDGVVEAYPITMVPVIYEQQGYRKSPVFFVVYDIGGGPSKIKVGRAVEKPREIVIDESLAVLYDLNVGDPFVVADFEFHISGIAEQASALFTAFAFINYDDMIDFFFDSDLVGDISNLPLLSFLLVELQSGADRVVVAAAIEAAEPDGDVFTPEQLASNDMELGRTLFGPIMGVLIGAGYIIALLVVGMIMFAAVHARLRNFGVIKALGFPNRFLLKEMVLESLIMVLLAFPVALLLAQGGAWFIETRVPLYRVPVMEAVPLLRTFFAALMLSVIAAYLPYRLIAKLDPAIVFRS</sequence>
<comment type="subcellular location">
    <subcellularLocation>
        <location evidence="1">Cell membrane</location>
        <topology evidence="1">Multi-pass membrane protein</topology>
    </subcellularLocation>
</comment>
<dbReference type="EMBL" id="UOFP01000007">
    <property type="protein sequence ID" value="VAW83818.1"/>
    <property type="molecule type" value="Genomic_DNA"/>
</dbReference>
<dbReference type="PANTHER" id="PTHR43738">
    <property type="entry name" value="ABC TRANSPORTER, MEMBRANE PROTEIN"/>
    <property type="match status" value="1"/>
</dbReference>
<keyword evidence="3" id="KW-1003">Cell membrane</keyword>
<keyword evidence="2" id="KW-0813">Transport</keyword>
<keyword evidence="4 7" id="KW-0812">Transmembrane</keyword>
<evidence type="ECO:0000256" key="2">
    <source>
        <dbReference type="ARBA" id="ARBA00022448"/>
    </source>
</evidence>
<dbReference type="PANTHER" id="PTHR43738:SF1">
    <property type="entry name" value="HEMIN TRANSPORT SYSTEM PERMEASE PROTEIN HRTB-RELATED"/>
    <property type="match status" value="1"/>
</dbReference>
<evidence type="ECO:0000256" key="3">
    <source>
        <dbReference type="ARBA" id="ARBA00022475"/>
    </source>
</evidence>
<evidence type="ECO:0000256" key="6">
    <source>
        <dbReference type="ARBA" id="ARBA00023136"/>
    </source>
</evidence>
<evidence type="ECO:0000259" key="9">
    <source>
        <dbReference type="Pfam" id="PF12704"/>
    </source>
</evidence>
<feature type="transmembrane region" description="Helical" evidence="7">
    <location>
        <begin position="353"/>
        <end position="372"/>
    </location>
</feature>
<dbReference type="InterPro" id="IPR003838">
    <property type="entry name" value="ABC3_permease_C"/>
</dbReference>
<evidence type="ECO:0000313" key="10">
    <source>
        <dbReference type="EMBL" id="VAW83818.1"/>
    </source>
</evidence>
<evidence type="ECO:0000256" key="4">
    <source>
        <dbReference type="ARBA" id="ARBA00022692"/>
    </source>
</evidence>
<accession>A0A3B0YSH6</accession>
<dbReference type="GO" id="GO:0005886">
    <property type="term" value="C:plasma membrane"/>
    <property type="evidence" value="ECO:0007669"/>
    <property type="project" value="UniProtKB-SubCell"/>
</dbReference>
<evidence type="ECO:0000259" key="8">
    <source>
        <dbReference type="Pfam" id="PF02687"/>
    </source>
</evidence>
<organism evidence="10">
    <name type="scientific">hydrothermal vent metagenome</name>
    <dbReference type="NCBI Taxonomy" id="652676"/>
    <lineage>
        <taxon>unclassified sequences</taxon>
        <taxon>metagenomes</taxon>
        <taxon>ecological metagenomes</taxon>
    </lineage>
</organism>
<gene>
    <name evidence="10" type="ORF">MNBD_GAMMA18-1165</name>
</gene>
<keyword evidence="5 7" id="KW-1133">Transmembrane helix</keyword>
<proteinExistence type="predicted"/>
<feature type="transmembrane region" description="Helical" evidence="7">
    <location>
        <begin position="308"/>
        <end position="333"/>
    </location>
</feature>
<dbReference type="InterPro" id="IPR051125">
    <property type="entry name" value="ABC-4/HrtB_transporter"/>
</dbReference>
<reference evidence="10" key="1">
    <citation type="submission" date="2018-06" db="EMBL/GenBank/DDBJ databases">
        <authorList>
            <person name="Zhirakovskaya E."/>
        </authorList>
    </citation>
    <scope>NUCLEOTIDE SEQUENCE</scope>
</reference>
<keyword evidence="6 7" id="KW-0472">Membrane</keyword>
<name>A0A3B0YSH6_9ZZZZ</name>
<dbReference type="Pfam" id="PF12704">
    <property type="entry name" value="MacB_PCD"/>
    <property type="match status" value="1"/>
</dbReference>
<feature type="domain" description="ABC3 transporter permease C-terminal" evidence="8">
    <location>
        <begin position="263"/>
        <end position="377"/>
    </location>
</feature>